<comment type="caution">
    <text evidence="2">The sequence shown here is derived from an EMBL/GenBank/DDBJ whole genome shotgun (WGS) entry which is preliminary data.</text>
</comment>
<feature type="signal peptide" evidence="1">
    <location>
        <begin position="1"/>
        <end position="22"/>
    </location>
</feature>
<dbReference type="SUPFAM" id="SSF50965">
    <property type="entry name" value="Galactose oxidase, central domain"/>
    <property type="match status" value="1"/>
</dbReference>
<reference evidence="2 3" key="1">
    <citation type="submission" date="2015-12" db="EMBL/GenBank/DDBJ databases">
        <title>The genome of Folsomia candida.</title>
        <authorList>
            <person name="Faddeeva A."/>
            <person name="Derks M.F."/>
            <person name="Anvar Y."/>
            <person name="Smit S."/>
            <person name="Van Straalen N."/>
            <person name="Roelofs D."/>
        </authorList>
    </citation>
    <scope>NUCLEOTIDE SEQUENCE [LARGE SCALE GENOMIC DNA]</scope>
    <source>
        <strain evidence="2 3">VU population</strain>
        <tissue evidence="2">Whole body</tissue>
    </source>
</reference>
<organism evidence="2 3">
    <name type="scientific">Folsomia candida</name>
    <name type="common">Springtail</name>
    <dbReference type="NCBI Taxonomy" id="158441"/>
    <lineage>
        <taxon>Eukaryota</taxon>
        <taxon>Metazoa</taxon>
        <taxon>Ecdysozoa</taxon>
        <taxon>Arthropoda</taxon>
        <taxon>Hexapoda</taxon>
        <taxon>Collembola</taxon>
        <taxon>Entomobryomorpha</taxon>
        <taxon>Isotomoidea</taxon>
        <taxon>Isotomidae</taxon>
        <taxon>Proisotominae</taxon>
        <taxon>Folsomia</taxon>
    </lineage>
</organism>
<dbReference type="Gene3D" id="2.120.10.80">
    <property type="entry name" value="Kelch-type beta propeller"/>
    <property type="match status" value="1"/>
</dbReference>
<dbReference type="InterPro" id="IPR015915">
    <property type="entry name" value="Kelch-typ_b-propeller"/>
</dbReference>
<keyword evidence="3" id="KW-1185">Reference proteome</keyword>
<protein>
    <submittedName>
        <fullName evidence="2">Uncharacterized protein</fullName>
    </submittedName>
</protein>
<dbReference type="Proteomes" id="UP000198287">
    <property type="component" value="Unassembled WGS sequence"/>
</dbReference>
<feature type="chain" id="PRO_5012601356" evidence="1">
    <location>
        <begin position="23"/>
        <end position="329"/>
    </location>
</feature>
<evidence type="ECO:0000256" key="1">
    <source>
        <dbReference type="SAM" id="SignalP"/>
    </source>
</evidence>
<accession>A0A226D0P5</accession>
<evidence type="ECO:0000313" key="3">
    <source>
        <dbReference type="Proteomes" id="UP000198287"/>
    </source>
</evidence>
<dbReference type="AlphaFoldDB" id="A0A226D0P5"/>
<proteinExistence type="predicted"/>
<dbReference type="InterPro" id="IPR011043">
    <property type="entry name" value="Gal_Oxase/kelch_b-propeller"/>
</dbReference>
<evidence type="ECO:0000313" key="2">
    <source>
        <dbReference type="EMBL" id="OXA39152.1"/>
    </source>
</evidence>
<name>A0A226D0P5_FOLCA</name>
<sequence>MSLKKLLAVALILQFFLPSSYSQLVAVECQAFFPSGGRYGNIGIYDGSDSIYIAGAIPYSLGYDIFKYSIASDEIKVVKQLPSNRAFLTMSIDTSGSIYFHGGMVNSQYGTNNIYKFIPGNINPVRAIGVIPWDNYGSIAFPKWDDPNLIYIMGGALYPEVIVAFNQTNSTSERVGLLPSEYRLQTGVSDGAGSVYLFVVGEGTTSVLKFNMTSLQIEEQVSIMEGFSFTGTPSSIWDGKQAWIIGGYGNWTTGPRPDAILKFDPVTMQSEMVGVEGFPASEENKTYLSVTNAIWVEGMKRIYFFGGYTRDTPGGDQTLHDKIWYIQLP</sequence>
<keyword evidence="1" id="KW-0732">Signal</keyword>
<dbReference type="EMBL" id="LNIX01000041">
    <property type="protein sequence ID" value="OXA39152.1"/>
    <property type="molecule type" value="Genomic_DNA"/>
</dbReference>
<gene>
    <name evidence="2" type="ORF">Fcan01_26093</name>
</gene>